<name>A0ABZ1B6P7_9ACTN</name>
<keyword evidence="2" id="KW-1185">Reference proteome</keyword>
<evidence type="ECO:0000313" key="1">
    <source>
        <dbReference type="EMBL" id="WRL65371.1"/>
    </source>
</evidence>
<proteinExistence type="predicted"/>
<organism evidence="1 2">
    <name type="scientific">Blastococcus brunescens</name>
    <dbReference type="NCBI Taxonomy" id="1564165"/>
    <lineage>
        <taxon>Bacteria</taxon>
        <taxon>Bacillati</taxon>
        <taxon>Actinomycetota</taxon>
        <taxon>Actinomycetes</taxon>
        <taxon>Geodermatophilales</taxon>
        <taxon>Geodermatophilaceae</taxon>
        <taxon>Blastococcus</taxon>
    </lineage>
</organism>
<dbReference type="Proteomes" id="UP001324287">
    <property type="component" value="Chromosome"/>
</dbReference>
<protein>
    <submittedName>
        <fullName evidence="1">Uncharacterized protein</fullName>
    </submittedName>
</protein>
<accession>A0ABZ1B6P7</accession>
<evidence type="ECO:0000313" key="2">
    <source>
        <dbReference type="Proteomes" id="UP001324287"/>
    </source>
</evidence>
<gene>
    <name evidence="1" type="ORF">U6N30_06975</name>
</gene>
<dbReference type="EMBL" id="CP141261">
    <property type="protein sequence ID" value="WRL65371.1"/>
    <property type="molecule type" value="Genomic_DNA"/>
</dbReference>
<reference evidence="1 2" key="1">
    <citation type="submission" date="2023-12" db="EMBL/GenBank/DDBJ databases">
        <title>Blastococcus brunescens sp. nov., an actonobacterium isolated from sandstone collected in sahara desert.</title>
        <authorList>
            <person name="Gtari M."/>
            <person name="Ghodhbane F."/>
        </authorList>
    </citation>
    <scope>NUCLEOTIDE SEQUENCE [LARGE SCALE GENOMIC DNA]</scope>
    <source>
        <strain evidence="1 2">BMG 8361</strain>
    </source>
</reference>
<dbReference type="RefSeq" id="WP_324276695.1">
    <property type="nucleotide sequence ID" value="NZ_CP141261.1"/>
</dbReference>
<sequence length="68" mass="7434">MAPCGDTCLRGGLQPDLLSDAKCWQTPLWQYAVFAVAIDSRAASEPLALPVEEIVRRIAARHDLELIA</sequence>